<proteinExistence type="predicted"/>
<evidence type="ECO:0000313" key="3">
    <source>
        <dbReference type="Proteomes" id="UP000015101"/>
    </source>
</evidence>
<reference evidence="2" key="3">
    <citation type="submission" date="2015-06" db="UniProtKB">
        <authorList>
            <consortium name="EnsemblMetazoa"/>
        </authorList>
    </citation>
    <scope>IDENTIFICATION</scope>
</reference>
<organism evidence="2 3">
    <name type="scientific">Helobdella robusta</name>
    <name type="common">Californian leech</name>
    <dbReference type="NCBI Taxonomy" id="6412"/>
    <lineage>
        <taxon>Eukaryota</taxon>
        <taxon>Metazoa</taxon>
        <taxon>Spiralia</taxon>
        <taxon>Lophotrochozoa</taxon>
        <taxon>Annelida</taxon>
        <taxon>Clitellata</taxon>
        <taxon>Hirudinea</taxon>
        <taxon>Rhynchobdellida</taxon>
        <taxon>Glossiphoniidae</taxon>
        <taxon>Helobdella</taxon>
    </lineage>
</organism>
<protein>
    <submittedName>
        <fullName evidence="1 2">Uncharacterized protein</fullName>
    </submittedName>
</protein>
<evidence type="ECO:0000313" key="1">
    <source>
        <dbReference type="EMBL" id="ESN95332.1"/>
    </source>
</evidence>
<reference evidence="3" key="1">
    <citation type="submission" date="2012-12" db="EMBL/GenBank/DDBJ databases">
        <authorList>
            <person name="Hellsten U."/>
            <person name="Grimwood J."/>
            <person name="Chapman J.A."/>
            <person name="Shapiro H."/>
            <person name="Aerts A."/>
            <person name="Otillar R.P."/>
            <person name="Terry A.Y."/>
            <person name="Boore J.L."/>
            <person name="Simakov O."/>
            <person name="Marletaz F."/>
            <person name="Cho S.-J."/>
            <person name="Edsinger-Gonzales E."/>
            <person name="Havlak P."/>
            <person name="Kuo D.-H."/>
            <person name="Larsson T."/>
            <person name="Lv J."/>
            <person name="Arendt D."/>
            <person name="Savage R."/>
            <person name="Osoegawa K."/>
            <person name="de Jong P."/>
            <person name="Lindberg D.R."/>
            <person name="Seaver E.C."/>
            <person name="Weisblat D.A."/>
            <person name="Putnam N.H."/>
            <person name="Grigoriev I.V."/>
            <person name="Rokhsar D.S."/>
        </authorList>
    </citation>
    <scope>NUCLEOTIDE SEQUENCE</scope>
</reference>
<name>T1FEN2_HELRO</name>
<dbReference type="AlphaFoldDB" id="T1FEN2"/>
<reference evidence="1 3" key="2">
    <citation type="journal article" date="2013" name="Nature">
        <title>Insights into bilaterian evolution from three spiralian genomes.</title>
        <authorList>
            <person name="Simakov O."/>
            <person name="Marletaz F."/>
            <person name="Cho S.J."/>
            <person name="Edsinger-Gonzales E."/>
            <person name="Havlak P."/>
            <person name="Hellsten U."/>
            <person name="Kuo D.H."/>
            <person name="Larsson T."/>
            <person name="Lv J."/>
            <person name="Arendt D."/>
            <person name="Savage R."/>
            <person name="Osoegawa K."/>
            <person name="de Jong P."/>
            <person name="Grimwood J."/>
            <person name="Chapman J.A."/>
            <person name="Shapiro H."/>
            <person name="Aerts A."/>
            <person name="Otillar R.P."/>
            <person name="Terry A.Y."/>
            <person name="Boore J.L."/>
            <person name="Grigoriev I.V."/>
            <person name="Lindberg D.R."/>
            <person name="Seaver E.C."/>
            <person name="Weisblat D.A."/>
            <person name="Putnam N.H."/>
            <person name="Rokhsar D.S."/>
        </authorList>
    </citation>
    <scope>NUCLEOTIDE SEQUENCE</scope>
</reference>
<dbReference type="RefSeq" id="XP_009026503.1">
    <property type="nucleotide sequence ID" value="XM_009028255.1"/>
</dbReference>
<evidence type="ECO:0000313" key="2">
    <source>
        <dbReference type="EnsemblMetazoa" id="HelroP179397"/>
    </source>
</evidence>
<dbReference type="CTD" id="20207281"/>
<dbReference type="InParanoid" id="T1FEN2"/>
<dbReference type="KEGG" id="hro:HELRODRAFT_179397"/>
<dbReference type="EnsemblMetazoa" id="HelroT179397">
    <property type="protein sequence ID" value="HelroP179397"/>
    <property type="gene ID" value="HelroG179397"/>
</dbReference>
<sequence>MLKFSKIRQNVHAHLILFFVIRGLQPSLPTIDRNSFQNFVAKCEKDETSCNVDLKFVELNTSYSEEIVQWLDHYEDMPDECRKDQCGAVTTDGGLKGEHYWPKITIGDRHVQKCKYHYVNKVVKYFPGNLKYVKADKQNVINSKSRKLGRNNNYNNNNKNNYNSYRYHANYLNGFILNKNYDVDDGNNYNSYLMNDTKDEDDDDYNIFQDCMMYYVNDLNETNKSQIVSRWVNFNDGACPGPPFQVQVDIIKESRMGIEPELNSHRKPLKTEILLGTKTVTEPKYCLLV</sequence>
<gene>
    <name evidence="2" type="primary">20207281</name>
    <name evidence="1" type="ORF">HELRODRAFT_179397</name>
</gene>
<dbReference type="HOGENOM" id="CLU_964042_0_0_1"/>
<keyword evidence="3" id="KW-1185">Reference proteome</keyword>
<dbReference type="GeneID" id="20207281"/>
<dbReference type="Proteomes" id="UP000015101">
    <property type="component" value="Unassembled WGS sequence"/>
</dbReference>
<dbReference type="EMBL" id="KB097528">
    <property type="protein sequence ID" value="ESN95332.1"/>
    <property type="molecule type" value="Genomic_DNA"/>
</dbReference>
<dbReference type="EMBL" id="AMQM01006826">
    <property type="status" value="NOT_ANNOTATED_CDS"/>
    <property type="molecule type" value="Genomic_DNA"/>
</dbReference>
<accession>T1FEN2</accession>